<dbReference type="InterPro" id="IPR000524">
    <property type="entry name" value="Tscrpt_reg_HTH_GntR"/>
</dbReference>
<gene>
    <name evidence="5" type="ORF">IAA53_00085</name>
</gene>
<dbReference type="PANTHER" id="PTHR38445">
    <property type="entry name" value="HTH-TYPE TRANSCRIPTIONAL REPRESSOR YTRA"/>
    <property type="match status" value="1"/>
</dbReference>
<dbReference type="Proteomes" id="UP000824239">
    <property type="component" value="Unassembled WGS sequence"/>
</dbReference>
<evidence type="ECO:0000259" key="4">
    <source>
        <dbReference type="PROSITE" id="PS50949"/>
    </source>
</evidence>
<evidence type="ECO:0000256" key="2">
    <source>
        <dbReference type="ARBA" id="ARBA00023125"/>
    </source>
</evidence>
<dbReference type="SUPFAM" id="SSF46785">
    <property type="entry name" value="Winged helix' DNA-binding domain"/>
    <property type="match status" value="1"/>
</dbReference>
<comment type="caution">
    <text evidence="5">The sequence shown here is derived from an EMBL/GenBank/DDBJ whole genome shotgun (WGS) entry which is preliminary data.</text>
</comment>
<evidence type="ECO:0000313" key="6">
    <source>
        <dbReference type="Proteomes" id="UP000824239"/>
    </source>
</evidence>
<dbReference type="EMBL" id="DVHE01000002">
    <property type="protein sequence ID" value="HIR49678.1"/>
    <property type="molecule type" value="Genomic_DNA"/>
</dbReference>
<proteinExistence type="predicted"/>
<dbReference type="GO" id="GO:0003700">
    <property type="term" value="F:DNA-binding transcription factor activity"/>
    <property type="evidence" value="ECO:0007669"/>
    <property type="project" value="InterPro"/>
</dbReference>
<dbReference type="CDD" id="cd07377">
    <property type="entry name" value="WHTH_GntR"/>
    <property type="match status" value="1"/>
</dbReference>
<protein>
    <submittedName>
        <fullName evidence="5">GntR family transcriptional regulator</fullName>
    </submittedName>
</protein>
<dbReference type="PROSITE" id="PS50949">
    <property type="entry name" value="HTH_GNTR"/>
    <property type="match status" value="1"/>
</dbReference>
<accession>A0A9D1DFG6</accession>
<evidence type="ECO:0000256" key="3">
    <source>
        <dbReference type="ARBA" id="ARBA00023163"/>
    </source>
</evidence>
<keyword evidence="1" id="KW-0805">Transcription regulation</keyword>
<reference evidence="5" key="1">
    <citation type="submission" date="2020-10" db="EMBL/GenBank/DDBJ databases">
        <authorList>
            <person name="Gilroy R."/>
        </authorList>
    </citation>
    <scope>NUCLEOTIDE SEQUENCE</scope>
    <source>
        <strain evidence="5">ChiBcec15-4380</strain>
    </source>
</reference>
<dbReference type="Gene3D" id="1.10.10.10">
    <property type="entry name" value="Winged helix-like DNA-binding domain superfamily/Winged helix DNA-binding domain"/>
    <property type="match status" value="1"/>
</dbReference>
<keyword evidence="3" id="KW-0804">Transcription</keyword>
<dbReference type="InterPro" id="IPR036390">
    <property type="entry name" value="WH_DNA-bd_sf"/>
</dbReference>
<dbReference type="SMART" id="SM00345">
    <property type="entry name" value="HTH_GNTR"/>
    <property type="match status" value="1"/>
</dbReference>
<keyword evidence="2" id="KW-0238">DNA-binding</keyword>
<evidence type="ECO:0000256" key="1">
    <source>
        <dbReference type="ARBA" id="ARBA00023015"/>
    </source>
</evidence>
<feature type="domain" description="HTH gntR-type" evidence="4">
    <location>
        <begin position="13"/>
        <end position="81"/>
    </location>
</feature>
<dbReference type="InterPro" id="IPR036388">
    <property type="entry name" value="WH-like_DNA-bd_sf"/>
</dbReference>
<name>A0A9D1DFG6_9FIRM</name>
<evidence type="ECO:0000313" key="5">
    <source>
        <dbReference type="EMBL" id="HIR49678.1"/>
    </source>
</evidence>
<dbReference type="AlphaFoldDB" id="A0A9D1DFG6"/>
<organism evidence="5 6">
    <name type="scientific">Candidatus Avoscillospira avicola</name>
    <dbReference type="NCBI Taxonomy" id="2840706"/>
    <lineage>
        <taxon>Bacteria</taxon>
        <taxon>Bacillati</taxon>
        <taxon>Bacillota</taxon>
        <taxon>Clostridia</taxon>
        <taxon>Eubacteriales</taxon>
        <taxon>Oscillospiraceae</taxon>
        <taxon>Oscillospiraceae incertae sedis</taxon>
        <taxon>Candidatus Avoscillospira</taxon>
    </lineage>
</organism>
<reference evidence="5" key="2">
    <citation type="journal article" date="2021" name="PeerJ">
        <title>Extensive microbial diversity within the chicken gut microbiome revealed by metagenomics and culture.</title>
        <authorList>
            <person name="Gilroy R."/>
            <person name="Ravi A."/>
            <person name="Getino M."/>
            <person name="Pursley I."/>
            <person name="Horton D.L."/>
            <person name="Alikhan N.F."/>
            <person name="Baker D."/>
            <person name="Gharbi K."/>
            <person name="Hall N."/>
            <person name="Watson M."/>
            <person name="Adriaenssens E.M."/>
            <person name="Foster-Nyarko E."/>
            <person name="Jarju S."/>
            <person name="Secka A."/>
            <person name="Antonio M."/>
            <person name="Oren A."/>
            <person name="Chaudhuri R.R."/>
            <person name="La Ragione R."/>
            <person name="Hildebrand F."/>
            <person name="Pallen M.J."/>
        </authorList>
    </citation>
    <scope>NUCLEOTIDE SEQUENCE</scope>
    <source>
        <strain evidence="5">ChiBcec15-4380</strain>
    </source>
</reference>
<sequence length="127" mass="14239">MISFDDFLLLPGTPIYWQIILYLKRGIAAGTVANGDELPSRRVLSARLGVNPNTVQKAYRLLEEEGWITSHAGAKSLVTYDPAGAARLRRELLAQDARALILAMRQTGLTKEEALQWVETLWEEEET</sequence>
<dbReference type="Pfam" id="PF00392">
    <property type="entry name" value="GntR"/>
    <property type="match status" value="1"/>
</dbReference>
<dbReference type="PANTHER" id="PTHR38445:SF9">
    <property type="entry name" value="HTH-TYPE TRANSCRIPTIONAL REPRESSOR YTRA"/>
    <property type="match status" value="1"/>
</dbReference>
<dbReference type="GO" id="GO:0003677">
    <property type="term" value="F:DNA binding"/>
    <property type="evidence" value="ECO:0007669"/>
    <property type="project" value="UniProtKB-KW"/>
</dbReference>